<evidence type="ECO:0000313" key="1">
    <source>
        <dbReference type="EMBL" id="KAF2263904.1"/>
    </source>
</evidence>
<name>A0A9P4K6V1_9PLEO</name>
<proteinExistence type="predicted"/>
<dbReference type="AlphaFoldDB" id="A0A9P4K6V1"/>
<reference evidence="2" key="1">
    <citation type="journal article" date="2020" name="Stud. Mycol.">
        <title>101 Dothideomycetes genomes: A test case for predicting lifestyles and emergence of pathogens.</title>
        <authorList>
            <person name="Haridas S."/>
            <person name="Albert R."/>
            <person name="Binder M."/>
            <person name="Bloem J."/>
            <person name="LaButti K."/>
            <person name="Salamov A."/>
            <person name="Andreopoulos B."/>
            <person name="Baker S."/>
            <person name="Barry K."/>
            <person name="Bills G."/>
            <person name="Bluhm B."/>
            <person name="Cannon C."/>
            <person name="Castanera R."/>
            <person name="Culley D."/>
            <person name="Daum C."/>
            <person name="Ezra D."/>
            <person name="Gonzalez J."/>
            <person name="Henrissat B."/>
            <person name="Kuo A."/>
            <person name="Liang C."/>
            <person name="Lipzen A."/>
            <person name="Lutzoni F."/>
            <person name="Magnuson J."/>
            <person name="Mondo S."/>
            <person name="Nolan M."/>
            <person name="Ohm R."/>
            <person name="Pangilinan J."/>
            <person name="Park H.-J."/>
            <person name="Ramirez L."/>
            <person name="Alfaro M."/>
            <person name="Sun H."/>
            <person name="Tritt A."/>
            <person name="Yoshinaga Y."/>
            <person name="Zwiers L.-H."/>
            <person name="Turgeon B."/>
            <person name="Goodwin S."/>
            <person name="Spatafora J."/>
            <person name="Crous P."/>
            <person name="Grigoriev I."/>
        </authorList>
    </citation>
    <scope>NUCLEOTIDE SEQUENCE [LARGE SCALE GENOMIC DNA]</scope>
    <source>
        <strain evidence="2">CBS 304.66</strain>
    </source>
</reference>
<sequence length="207" mass="22165">MYLKTKAGQQPGSHVTGTPIRCHVLKCRASPGVPPHSEAHFMRSNHASPEAASGVIGGATTSSPVNRPQALRQARKARKEADHNWLLINLPHQAHAFMHTAPNWHTQWPSHSLALISTDAQDIDTYRTGQGSAEGAVGAGSAACARPAAQQADRAPFSKSALSGRHWTWPLIPSVYSRPPSLAASEAGWPVVAGWQFPLSLEQPSSR</sequence>
<keyword evidence="2" id="KW-1185">Reference proteome</keyword>
<evidence type="ECO:0000313" key="2">
    <source>
        <dbReference type="Proteomes" id="UP000800093"/>
    </source>
</evidence>
<organism evidence="1 2">
    <name type="scientific">Lojkania enalia</name>
    <dbReference type="NCBI Taxonomy" id="147567"/>
    <lineage>
        <taxon>Eukaryota</taxon>
        <taxon>Fungi</taxon>
        <taxon>Dikarya</taxon>
        <taxon>Ascomycota</taxon>
        <taxon>Pezizomycotina</taxon>
        <taxon>Dothideomycetes</taxon>
        <taxon>Pleosporomycetidae</taxon>
        <taxon>Pleosporales</taxon>
        <taxon>Pleosporales incertae sedis</taxon>
        <taxon>Lojkania</taxon>
    </lineage>
</organism>
<gene>
    <name evidence="1" type="ORF">CC78DRAFT_581024</name>
</gene>
<dbReference type="EMBL" id="ML986621">
    <property type="protein sequence ID" value="KAF2263904.1"/>
    <property type="molecule type" value="Genomic_DNA"/>
</dbReference>
<accession>A0A9P4K6V1</accession>
<comment type="caution">
    <text evidence="1">The sequence shown here is derived from an EMBL/GenBank/DDBJ whole genome shotgun (WGS) entry which is preliminary data.</text>
</comment>
<protein>
    <submittedName>
        <fullName evidence="1">Uncharacterized protein</fullName>
    </submittedName>
</protein>
<dbReference type="Proteomes" id="UP000800093">
    <property type="component" value="Unassembled WGS sequence"/>
</dbReference>